<gene>
    <name evidence="2" type="ORF">N24_1947</name>
</gene>
<reference evidence="2 3" key="1">
    <citation type="submission" date="2016-02" db="EMBL/GenBank/DDBJ databases">
        <title>Corynebacterium glutamicum N24 whole genome sequencing project.</title>
        <authorList>
            <person name="Matsutani M."/>
            <person name="Nangtapong N."/>
            <person name="Yakushi T."/>
            <person name="Matsushita K."/>
        </authorList>
    </citation>
    <scope>NUCLEOTIDE SEQUENCE [LARGE SCALE GENOMIC DNA]</scope>
    <source>
        <strain evidence="2 3">N24</strain>
    </source>
</reference>
<feature type="transmembrane region" description="Helical" evidence="1">
    <location>
        <begin position="21"/>
        <end position="39"/>
    </location>
</feature>
<proteinExistence type="predicted"/>
<keyword evidence="1" id="KW-0812">Transmembrane</keyword>
<accession>A0A160PQF0</accession>
<organism evidence="2 3">
    <name type="scientific">Corynebacterium suranareeae</name>
    <dbReference type="NCBI Taxonomy" id="2506452"/>
    <lineage>
        <taxon>Bacteria</taxon>
        <taxon>Bacillati</taxon>
        <taxon>Actinomycetota</taxon>
        <taxon>Actinomycetes</taxon>
        <taxon>Mycobacteriales</taxon>
        <taxon>Corynebacteriaceae</taxon>
        <taxon>Corynebacterium</taxon>
    </lineage>
</organism>
<dbReference type="EMBL" id="AP017369">
    <property type="protein sequence ID" value="BAU96209.1"/>
    <property type="molecule type" value="Genomic_DNA"/>
</dbReference>
<keyword evidence="1" id="KW-1133">Transmembrane helix</keyword>
<evidence type="ECO:0000256" key="1">
    <source>
        <dbReference type="SAM" id="Phobius"/>
    </source>
</evidence>
<dbReference type="Proteomes" id="UP000218244">
    <property type="component" value="Chromosome"/>
</dbReference>
<keyword evidence="1" id="KW-0472">Membrane</keyword>
<protein>
    <submittedName>
        <fullName evidence="2">Uncharacterized protein</fullName>
    </submittedName>
</protein>
<dbReference type="KEGG" id="csur:N24_1947"/>
<evidence type="ECO:0000313" key="3">
    <source>
        <dbReference type="Proteomes" id="UP000218244"/>
    </source>
</evidence>
<sequence>MSLKQCNPYTLFRVEKRSVSSFIQLLSEFMLILSLYTFFRQVKV</sequence>
<evidence type="ECO:0000313" key="2">
    <source>
        <dbReference type="EMBL" id="BAU96209.1"/>
    </source>
</evidence>
<keyword evidence="3" id="KW-1185">Reference proteome</keyword>
<dbReference type="AlphaFoldDB" id="A0A160PQF0"/>
<name>A0A160PQF0_9CORY</name>